<feature type="binding site" evidence="12">
    <location>
        <position position="178"/>
    </location>
    <ligand>
        <name>[4Fe-4S] cluster</name>
        <dbReference type="ChEBI" id="CHEBI:49883"/>
    </ligand>
</feature>
<feature type="binding site" evidence="12">
    <location>
        <position position="135"/>
    </location>
    <ligand>
        <name>iminosuccinate</name>
        <dbReference type="ChEBI" id="CHEBI:77875"/>
    </ligand>
</feature>
<reference evidence="14" key="1">
    <citation type="journal article" date="2015" name="MBio">
        <title>Genome-Resolved Metagenomic Analysis Reveals Roles for Candidate Phyla and Other Microbial Community Members in Biogeochemical Transformations in Oil Reservoirs.</title>
        <authorList>
            <person name="Hu P."/>
            <person name="Tom L."/>
            <person name="Singh A."/>
            <person name="Thomas B.C."/>
            <person name="Baker B.J."/>
            <person name="Piceno Y.M."/>
            <person name="Andersen G.L."/>
            <person name="Banfield J.F."/>
        </authorList>
    </citation>
    <scope>NUCLEOTIDE SEQUENCE [LARGE SCALE GENOMIC DNA]</scope>
</reference>
<feature type="binding site" evidence="12">
    <location>
        <position position="266"/>
    </location>
    <ligand>
        <name>[4Fe-4S] cluster</name>
        <dbReference type="ChEBI" id="CHEBI:49883"/>
    </ligand>
</feature>
<keyword evidence="12" id="KW-0963">Cytoplasm</keyword>
<comment type="pathway">
    <text evidence="2 12">Cofactor biosynthesis; NAD(+) biosynthesis; quinolinate from iminoaspartate: step 1/1.</text>
</comment>
<gene>
    <name evidence="12" type="primary">nadA</name>
    <name evidence="13" type="ORF">XD66_0188</name>
</gene>
<keyword evidence="8 12" id="KW-0408">Iron</keyword>
<dbReference type="NCBIfam" id="NF006879">
    <property type="entry name" value="PRK09375.1-4"/>
    <property type="match status" value="1"/>
</dbReference>
<dbReference type="PANTHER" id="PTHR30573">
    <property type="entry name" value="QUINOLINATE SYNTHETASE A"/>
    <property type="match status" value="1"/>
</dbReference>
<evidence type="ECO:0000256" key="7">
    <source>
        <dbReference type="ARBA" id="ARBA00022723"/>
    </source>
</evidence>
<evidence type="ECO:0000256" key="2">
    <source>
        <dbReference type="ARBA" id="ARBA00005065"/>
    </source>
</evidence>
<comment type="catalytic activity">
    <reaction evidence="10">
        <text>iminosuccinate + dihydroxyacetone phosphate = quinolinate + phosphate + 2 H2O + H(+)</text>
        <dbReference type="Rhea" id="RHEA:25888"/>
        <dbReference type="ChEBI" id="CHEBI:15377"/>
        <dbReference type="ChEBI" id="CHEBI:15378"/>
        <dbReference type="ChEBI" id="CHEBI:29959"/>
        <dbReference type="ChEBI" id="CHEBI:43474"/>
        <dbReference type="ChEBI" id="CHEBI:57642"/>
        <dbReference type="ChEBI" id="CHEBI:77875"/>
        <dbReference type="EC" id="2.5.1.72"/>
    </reaction>
    <physiologicalReaction direction="left-to-right" evidence="10">
        <dbReference type="Rhea" id="RHEA:25889"/>
    </physiologicalReaction>
</comment>
<protein>
    <recommendedName>
        <fullName evidence="11 12">Quinolinate synthase</fullName>
        <ecNumber evidence="3 12">2.5.1.72</ecNumber>
    </recommendedName>
</protein>
<feature type="binding site" evidence="12">
    <location>
        <begin position="118"/>
        <end position="120"/>
    </location>
    <ligand>
        <name>iminosuccinate</name>
        <dbReference type="ChEBI" id="CHEBI:77875"/>
    </ligand>
</feature>
<dbReference type="AlphaFoldDB" id="A0A101FHD7"/>
<dbReference type="NCBIfam" id="TIGR00550">
    <property type="entry name" value="nadA"/>
    <property type="match status" value="1"/>
</dbReference>
<evidence type="ECO:0000313" key="14">
    <source>
        <dbReference type="Proteomes" id="UP000053326"/>
    </source>
</evidence>
<feature type="binding site" evidence="12">
    <location>
        <position position="221"/>
    </location>
    <ligand>
        <name>iminosuccinate</name>
        <dbReference type="ChEBI" id="CHEBI:77875"/>
    </ligand>
</feature>
<comment type="similarity">
    <text evidence="12">Belongs to the quinolinate synthase family. Type 2 subfamily.</text>
</comment>
<comment type="cofactor">
    <cofactor evidence="12">
        <name>[4Fe-4S] cluster</name>
        <dbReference type="ChEBI" id="CHEBI:49883"/>
    </cofactor>
    <text evidence="12">Binds 1 [4Fe-4S] cluster per subunit.</text>
</comment>
<dbReference type="GO" id="GO:0005737">
    <property type="term" value="C:cytoplasm"/>
    <property type="evidence" value="ECO:0007669"/>
    <property type="project" value="UniProtKB-SubCell"/>
</dbReference>
<keyword evidence="7 12" id="KW-0479">Metal-binding</keyword>
<name>A0A101FHD7_9THEO</name>
<feature type="binding site" evidence="12">
    <location>
        <begin position="204"/>
        <end position="206"/>
    </location>
    <ligand>
        <name>iminosuccinate</name>
        <dbReference type="ChEBI" id="CHEBI:77875"/>
    </ligand>
</feature>
<dbReference type="HAMAP" id="MF_00568">
    <property type="entry name" value="NadA_type2"/>
    <property type="match status" value="1"/>
</dbReference>
<dbReference type="GO" id="GO:0051539">
    <property type="term" value="F:4 iron, 4 sulfur cluster binding"/>
    <property type="evidence" value="ECO:0007669"/>
    <property type="project" value="UniProtKB-KW"/>
</dbReference>
<dbReference type="GO" id="GO:0008987">
    <property type="term" value="F:quinolinate synthetase A activity"/>
    <property type="evidence" value="ECO:0007669"/>
    <property type="project" value="UniProtKB-UniRule"/>
</dbReference>
<dbReference type="GO" id="GO:0034628">
    <property type="term" value="P:'de novo' NAD+ biosynthetic process from L-aspartate"/>
    <property type="evidence" value="ECO:0007669"/>
    <property type="project" value="TreeGrafter"/>
</dbReference>
<dbReference type="Gene3D" id="3.40.50.10800">
    <property type="entry name" value="NadA-like"/>
    <property type="match status" value="3"/>
</dbReference>
<keyword evidence="5 12" id="KW-0662">Pyridine nucleotide biosynthesis</keyword>
<evidence type="ECO:0000256" key="8">
    <source>
        <dbReference type="ARBA" id="ARBA00023004"/>
    </source>
</evidence>
<feature type="binding site" evidence="12">
    <location>
        <position position="47"/>
    </location>
    <ligand>
        <name>iminosuccinate</name>
        <dbReference type="ChEBI" id="CHEBI:77875"/>
    </ligand>
</feature>
<evidence type="ECO:0000256" key="10">
    <source>
        <dbReference type="ARBA" id="ARBA00050125"/>
    </source>
</evidence>
<sequence length="309" mass="33853">MMSAGTGDMVAIREEIREWKEKRKAVILAHYYQRPEVQEIADFVGDSLQLARQAAGVAAEVIVLCGVYFMAESAKILSPEKTVLLPEAGAGCPLADMATAEDVRLRKEEIPGCIVVTYVNSSAAVKAESDIVCTSSNAVKVVNSLPADRPVLFVPDGNLGKYVSRQTGRKLFLWEGCCIVHHQLTAEDIRFARAAHPDALVMVHPECRPEVIDLADYVGGTGGMIRFAQESSHKAFIVGTEEGMIYPLRKACPDKAFYPAASFLVCRNMKLTTLEKVKTALEAMEPQVEVDPAVAERARRALERMLEIS</sequence>
<dbReference type="GO" id="GO:0046872">
    <property type="term" value="F:metal ion binding"/>
    <property type="evidence" value="ECO:0007669"/>
    <property type="project" value="UniProtKB-KW"/>
</dbReference>
<organism evidence="13 14">
    <name type="scientific">Thermacetogenium phaeum</name>
    <dbReference type="NCBI Taxonomy" id="85874"/>
    <lineage>
        <taxon>Bacteria</taxon>
        <taxon>Bacillati</taxon>
        <taxon>Bacillota</taxon>
        <taxon>Clostridia</taxon>
        <taxon>Thermoanaerobacterales</taxon>
        <taxon>Thermoanaerobacteraceae</taxon>
        <taxon>Thermacetogenium</taxon>
    </lineage>
</organism>
<dbReference type="InterPro" id="IPR036094">
    <property type="entry name" value="NadA_sf"/>
</dbReference>
<dbReference type="UniPathway" id="UPA00253">
    <property type="reaction ID" value="UER00327"/>
</dbReference>
<proteinExistence type="inferred from homology"/>
<accession>A0A101FHD7</accession>
<feature type="binding site" evidence="12">
    <location>
        <position position="30"/>
    </location>
    <ligand>
        <name>iminosuccinate</name>
        <dbReference type="ChEBI" id="CHEBI:77875"/>
    </ligand>
</feature>
<dbReference type="FunFam" id="3.40.50.10800:FF:000001">
    <property type="entry name" value="Quinolinate synthase A"/>
    <property type="match status" value="1"/>
</dbReference>
<keyword evidence="6 12" id="KW-0808">Transferase</keyword>
<evidence type="ECO:0000256" key="6">
    <source>
        <dbReference type="ARBA" id="ARBA00022679"/>
    </source>
</evidence>
<evidence type="ECO:0000256" key="4">
    <source>
        <dbReference type="ARBA" id="ARBA00022485"/>
    </source>
</evidence>
<comment type="subcellular location">
    <subcellularLocation>
        <location evidence="12">Cytoplasm</location>
    </subcellularLocation>
</comment>
<evidence type="ECO:0000256" key="9">
    <source>
        <dbReference type="ARBA" id="ARBA00023014"/>
    </source>
</evidence>
<evidence type="ECO:0000256" key="5">
    <source>
        <dbReference type="ARBA" id="ARBA00022642"/>
    </source>
</evidence>
<dbReference type="Proteomes" id="UP000053326">
    <property type="component" value="Unassembled WGS sequence"/>
</dbReference>
<evidence type="ECO:0000256" key="12">
    <source>
        <dbReference type="HAMAP-Rule" id="MF_00568"/>
    </source>
</evidence>
<dbReference type="NCBIfam" id="NF006878">
    <property type="entry name" value="PRK09375.1-2"/>
    <property type="match status" value="1"/>
</dbReference>
<dbReference type="Pfam" id="PF02445">
    <property type="entry name" value="NadA"/>
    <property type="match status" value="1"/>
</dbReference>
<comment type="function">
    <text evidence="1 12">Catalyzes the condensation of iminoaspartate with dihydroxyacetone phosphate to form quinolinate.</text>
</comment>
<evidence type="ECO:0000256" key="1">
    <source>
        <dbReference type="ARBA" id="ARBA00003791"/>
    </source>
</evidence>
<dbReference type="EMBL" id="LGFO01000011">
    <property type="protein sequence ID" value="KUK37095.1"/>
    <property type="molecule type" value="Genomic_DNA"/>
</dbReference>
<feature type="binding site" evidence="12">
    <location>
        <position position="92"/>
    </location>
    <ligand>
        <name>[4Fe-4S] cluster</name>
        <dbReference type="ChEBI" id="CHEBI:49883"/>
    </ligand>
</feature>
<dbReference type="SUPFAM" id="SSF142754">
    <property type="entry name" value="NadA-like"/>
    <property type="match status" value="1"/>
</dbReference>
<keyword evidence="4 12" id="KW-0004">4Fe-4S</keyword>
<evidence type="ECO:0000256" key="11">
    <source>
        <dbReference type="ARBA" id="ARBA00073059"/>
    </source>
</evidence>
<dbReference type="PATRIC" id="fig|85874.4.peg.1176"/>
<evidence type="ECO:0000256" key="3">
    <source>
        <dbReference type="ARBA" id="ARBA00012669"/>
    </source>
</evidence>
<comment type="caution">
    <text evidence="13">The sequence shown here is derived from an EMBL/GenBank/DDBJ whole genome shotgun (WGS) entry which is preliminary data.</text>
</comment>
<evidence type="ECO:0000313" key="13">
    <source>
        <dbReference type="EMBL" id="KUK37095.1"/>
    </source>
</evidence>
<dbReference type="InterPro" id="IPR003473">
    <property type="entry name" value="NadA"/>
</dbReference>
<dbReference type="PANTHER" id="PTHR30573:SF0">
    <property type="entry name" value="QUINOLINATE SYNTHASE, CHLOROPLASTIC"/>
    <property type="match status" value="1"/>
</dbReference>
<keyword evidence="9 12" id="KW-0411">Iron-sulfur</keyword>
<dbReference type="InterPro" id="IPR023066">
    <property type="entry name" value="Quinolinate_synth_type2"/>
</dbReference>
<dbReference type="EC" id="2.5.1.72" evidence="3 12"/>